<dbReference type="GO" id="GO:0017004">
    <property type="term" value="P:cytochrome complex assembly"/>
    <property type="evidence" value="ECO:0007669"/>
    <property type="project" value="UniProtKB-KW"/>
</dbReference>
<keyword evidence="9" id="KW-1185">Reference proteome</keyword>
<dbReference type="STRING" id="504805.SAMN05421505_104159"/>
<name>A0A1G7U9K1_9ACTN</name>
<dbReference type="OrthoDB" id="3949537at2"/>
<feature type="domain" description="ResB-like" evidence="7">
    <location>
        <begin position="37"/>
        <end position="506"/>
    </location>
</feature>
<evidence type="ECO:0000313" key="8">
    <source>
        <dbReference type="EMBL" id="SDG44068.1"/>
    </source>
</evidence>
<evidence type="ECO:0000256" key="2">
    <source>
        <dbReference type="ARBA" id="ARBA00022692"/>
    </source>
</evidence>
<keyword evidence="4 6" id="KW-1133">Transmembrane helix</keyword>
<dbReference type="AlphaFoldDB" id="A0A1G7U9K1"/>
<evidence type="ECO:0000256" key="6">
    <source>
        <dbReference type="SAM" id="Phobius"/>
    </source>
</evidence>
<feature type="transmembrane region" description="Helical" evidence="6">
    <location>
        <begin position="181"/>
        <end position="202"/>
    </location>
</feature>
<evidence type="ECO:0000256" key="1">
    <source>
        <dbReference type="ARBA" id="ARBA00004141"/>
    </source>
</evidence>
<reference evidence="8 9" key="1">
    <citation type="submission" date="2016-10" db="EMBL/GenBank/DDBJ databases">
        <authorList>
            <person name="de Groot N.N."/>
        </authorList>
    </citation>
    <scope>NUCLEOTIDE SEQUENCE [LARGE SCALE GENOMIC DNA]</scope>
    <source>
        <strain evidence="8 9">CPCC 201354</strain>
    </source>
</reference>
<evidence type="ECO:0000313" key="9">
    <source>
        <dbReference type="Proteomes" id="UP000198923"/>
    </source>
</evidence>
<evidence type="ECO:0000256" key="5">
    <source>
        <dbReference type="ARBA" id="ARBA00023136"/>
    </source>
</evidence>
<sequence>MATTSSDVKLDVTPRGPGGGLGVAGWLRWGWRTLTSMRTALVLLFLFAVASIPGSLVPQRGVAPEKVAEHFKNTPELAAWLDRLWFYDVFQSPWFAAIYLLLFLSLIGCVIPRTKVHLEEIRRKPPAIPRNLKRLPHHASFTEETTVDEVAARLRKRRFRVETGPDWVSAEKGYLRETGNLFFHISLLGLLVAVGFGSLYGYRGNVLLMEGSGFANTVAAYDRYIPGTMVSAESLTPFSFHLEDFNATYVIEGERRGQALDFAAKLKVTDRPGSPERDVTLKVNEPLDVDGTMTYLLGNGYAPTFKITDGKGQVAFDAPVPCLVVDSATFTSECAIKVPDAAPTQLGFLTRFLPTSVKLHDGTYTSAFPGAVNPQVEVWAFSGDLGLDSGAPQSVYQLETKGLKPLLMQSKPLNVGDTIELPNGAGSITYTGVKQWITLQTTYDPGRVPALIASVIAVIGLILSLGVRRRRVWVRLAEVKDGNGTVVEVGGLTRTEGGDAAFAGEFDDIVRALGARSAGTAGEKNAHQ</sequence>
<dbReference type="InterPro" id="IPR023494">
    <property type="entry name" value="Cyt_c_bgen_Ccs1/CcsB/ResB"/>
</dbReference>
<evidence type="ECO:0000256" key="4">
    <source>
        <dbReference type="ARBA" id="ARBA00022989"/>
    </source>
</evidence>
<keyword evidence="2 6" id="KW-0812">Transmembrane</keyword>
<dbReference type="InterPro" id="IPR007816">
    <property type="entry name" value="ResB-like_domain"/>
</dbReference>
<keyword evidence="5 6" id="KW-0472">Membrane</keyword>
<accession>A0A1G7U9K1</accession>
<feature type="transmembrane region" description="Helical" evidence="6">
    <location>
        <begin position="40"/>
        <end position="57"/>
    </location>
</feature>
<dbReference type="Pfam" id="PF05140">
    <property type="entry name" value="ResB"/>
    <property type="match status" value="1"/>
</dbReference>
<evidence type="ECO:0000256" key="3">
    <source>
        <dbReference type="ARBA" id="ARBA00022748"/>
    </source>
</evidence>
<dbReference type="PANTHER" id="PTHR31566">
    <property type="entry name" value="CYTOCHROME C BIOGENESIS PROTEIN CCS1, CHLOROPLASTIC"/>
    <property type="match status" value="1"/>
</dbReference>
<keyword evidence="3" id="KW-0201">Cytochrome c-type biogenesis</keyword>
<proteinExistence type="predicted"/>
<protein>
    <submittedName>
        <fullName evidence="8">Cytochrome c biogenesis protein</fullName>
    </submittedName>
</protein>
<feature type="transmembrane region" description="Helical" evidence="6">
    <location>
        <begin position="448"/>
        <end position="467"/>
    </location>
</feature>
<dbReference type="Proteomes" id="UP000198923">
    <property type="component" value="Unassembled WGS sequence"/>
</dbReference>
<evidence type="ECO:0000259" key="7">
    <source>
        <dbReference type="Pfam" id="PF05140"/>
    </source>
</evidence>
<gene>
    <name evidence="8" type="ORF">SAMN05421505_104159</name>
</gene>
<organism evidence="8 9">
    <name type="scientific">Sinosporangium album</name>
    <dbReference type="NCBI Taxonomy" id="504805"/>
    <lineage>
        <taxon>Bacteria</taxon>
        <taxon>Bacillati</taxon>
        <taxon>Actinomycetota</taxon>
        <taxon>Actinomycetes</taxon>
        <taxon>Streptosporangiales</taxon>
        <taxon>Streptosporangiaceae</taxon>
        <taxon>Sinosporangium</taxon>
    </lineage>
</organism>
<dbReference type="PANTHER" id="PTHR31566:SF0">
    <property type="entry name" value="CYTOCHROME C BIOGENESIS PROTEIN CCS1, CHLOROPLASTIC"/>
    <property type="match status" value="1"/>
</dbReference>
<dbReference type="EMBL" id="FNCN01000004">
    <property type="protein sequence ID" value="SDG44068.1"/>
    <property type="molecule type" value="Genomic_DNA"/>
</dbReference>
<feature type="transmembrane region" description="Helical" evidence="6">
    <location>
        <begin position="94"/>
        <end position="114"/>
    </location>
</feature>
<dbReference type="GO" id="GO:0016020">
    <property type="term" value="C:membrane"/>
    <property type="evidence" value="ECO:0007669"/>
    <property type="project" value="UniProtKB-SubCell"/>
</dbReference>
<comment type="subcellular location">
    <subcellularLocation>
        <location evidence="1">Membrane</location>
        <topology evidence="1">Multi-pass membrane protein</topology>
    </subcellularLocation>
</comment>
<dbReference type="RefSeq" id="WP_093168995.1">
    <property type="nucleotide sequence ID" value="NZ_FNCN01000004.1"/>
</dbReference>